<proteinExistence type="predicted"/>
<evidence type="ECO:0000256" key="1">
    <source>
        <dbReference type="ARBA" id="ARBA00023054"/>
    </source>
</evidence>
<accession>A0A1D1YNM2</accession>
<dbReference type="AlphaFoldDB" id="A0A1D1YNM2"/>
<feature type="coiled-coil region" evidence="2">
    <location>
        <begin position="335"/>
        <end position="383"/>
    </location>
</feature>
<feature type="coiled-coil region" evidence="2">
    <location>
        <begin position="238"/>
        <end position="276"/>
    </location>
</feature>
<keyword evidence="1 2" id="KW-0175">Coiled coil</keyword>
<evidence type="ECO:0000313" key="5">
    <source>
        <dbReference type="EMBL" id="JAT56235.1"/>
    </source>
</evidence>
<feature type="domain" description="NAB" evidence="4">
    <location>
        <begin position="10"/>
        <end position="90"/>
    </location>
</feature>
<feature type="region of interest" description="Disordered" evidence="3">
    <location>
        <begin position="143"/>
        <end position="162"/>
    </location>
</feature>
<evidence type="ECO:0000256" key="3">
    <source>
        <dbReference type="SAM" id="MobiDB-lite"/>
    </source>
</evidence>
<feature type="region of interest" description="Disordered" evidence="3">
    <location>
        <begin position="573"/>
        <end position="645"/>
    </location>
</feature>
<dbReference type="Pfam" id="PF25014">
    <property type="entry name" value="NET2A"/>
    <property type="match status" value="1"/>
</dbReference>
<feature type="compositionally biased region" description="Basic and acidic residues" evidence="3">
    <location>
        <begin position="860"/>
        <end position="869"/>
    </location>
</feature>
<dbReference type="EMBL" id="GDJX01011701">
    <property type="protein sequence ID" value="JAT56235.1"/>
    <property type="molecule type" value="Transcribed_RNA"/>
</dbReference>
<dbReference type="InterPro" id="IPR056888">
    <property type="entry name" value="NET2A-D/KIP1-like_dom"/>
</dbReference>
<feature type="region of interest" description="Disordered" evidence="3">
    <location>
        <begin position="859"/>
        <end position="890"/>
    </location>
</feature>
<evidence type="ECO:0000259" key="4">
    <source>
        <dbReference type="PROSITE" id="PS51774"/>
    </source>
</evidence>
<dbReference type="PANTHER" id="PTHR31631">
    <property type="entry name" value="PROTEIN NETWORKED 2D"/>
    <property type="match status" value="1"/>
</dbReference>
<feature type="compositionally biased region" description="Polar residues" evidence="3">
    <location>
        <begin position="483"/>
        <end position="496"/>
    </location>
</feature>
<feature type="region of interest" description="Disordered" evidence="3">
    <location>
        <begin position="448"/>
        <end position="468"/>
    </location>
</feature>
<feature type="region of interest" description="Disordered" evidence="3">
    <location>
        <begin position="280"/>
        <end position="299"/>
    </location>
</feature>
<feature type="region of interest" description="Disordered" evidence="3">
    <location>
        <begin position="774"/>
        <end position="793"/>
    </location>
</feature>
<organism evidence="5">
    <name type="scientific">Anthurium amnicola</name>
    <dbReference type="NCBI Taxonomy" id="1678845"/>
    <lineage>
        <taxon>Eukaryota</taxon>
        <taxon>Viridiplantae</taxon>
        <taxon>Streptophyta</taxon>
        <taxon>Embryophyta</taxon>
        <taxon>Tracheophyta</taxon>
        <taxon>Spermatophyta</taxon>
        <taxon>Magnoliopsida</taxon>
        <taxon>Liliopsida</taxon>
        <taxon>Araceae</taxon>
        <taxon>Pothoideae</taxon>
        <taxon>Potheae</taxon>
        <taxon>Anthurium</taxon>
    </lineage>
</organism>
<feature type="coiled-coil region" evidence="2">
    <location>
        <begin position="529"/>
        <end position="556"/>
    </location>
</feature>
<sequence>MLQRAASNAYSWWWASHIRTKQSKWLDNNLQDMGGKVESMLKLIEEDGDSFAQKAEMYYRKRPELINFVEEFYRAYRALAEKYDHISGELHKANSTIATVFPDQLQLAMEDEEEFNSPKATTVDSTRIHKVLPKDSQNSFISKDMISPSLPKPKRTSSQMDKDKAQEEIDKLQKGILALQTEKEFIKSSYESNLTKYWDIEKRISEMQHDICCLQDDYSVSIFIEDGEARALMAAAALKSCEDTLLNLQEQQKSSAEEARIESERIKMAKEKLKALMGDQPSLDAQEHPEEATEESSDMSNLMVEACGLKQERLELQSVCQKIRQHFEMTSDMSVEELAEKIDELVDKVIKLEMTVTSQTAQIQRLRLETDDLHKLLQSLDEEKVTVASDSKSLSDKLKCAEEELSRVQYLNKCFQAENQILQTHFAEACHDLNDLSEKLQSTDVQRDVTLPGSDQPESAHNSSHEQENMKALIDVILPGSDQAESADNSSSQEQGNEQDHMKPPVDESNLLNDSTKEVANVIHEPDFCNRAEEMYAEETSAIDDLTEKASEQNQEDEIEITYYAPDDVTSKFAVPKHEDNSRNADFIPGVDREQEDGTSKANHTPDAGRAQKDDVRKMEPTQESESSQVNGEKQMQNVEHDDSPNWQKFFLDGLEDREKLLLAEYTSILRNYKETKRKLSESEKKHQEHVFETMAKIRDLKNANTLKDEEISSLRRKLHFLESSALETSDSYLVESKDSQPQLSVSTNKKEASLFSPSFVRYTNEQNSEILKNENMGSQSKPGVNGSHEEDSIDSPLAKEIKLHVPDESETTSVIEEKFRREIDEVLEENLEFWLRFSSSFHQIQKFQTALQDLQAEISKPKDSRKQEGSMTSSSTSSGEPPVKPEDSPIYKHLSTLQNELSAWLDHGAELKVELQCRFSSLCNIKDEISKCSTDTPGTEEAQLTAYQAAKFHGEVLNMQQENNKVADELQVGMDHVKGLQAAIAQTLARLHQNFELSGSAKGQYHLYHFRHFSSRTRIPLRSFLFGVKPRVKRPSIFSCMNPALQKQYSDLTAAVPP</sequence>
<feature type="region of interest" description="Disordered" evidence="3">
    <location>
        <begin position="482"/>
        <end position="511"/>
    </location>
</feature>
<feature type="compositionally biased region" description="Polar residues" evidence="3">
    <location>
        <begin position="774"/>
        <end position="783"/>
    </location>
</feature>
<dbReference type="InterPro" id="IPR011684">
    <property type="entry name" value="NAB"/>
</dbReference>
<evidence type="ECO:0000256" key="2">
    <source>
        <dbReference type="SAM" id="Coils"/>
    </source>
</evidence>
<gene>
    <name evidence="5" type="ORF">g.60354</name>
</gene>
<dbReference type="GO" id="GO:0003779">
    <property type="term" value="F:actin binding"/>
    <property type="evidence" value="ECO:0007669"/>
    <property type="project" value="InterPro"/>
</dbReference>
<reference evidence="5" key="1">
    <citation type="submission" date="2015-07" db="EMBL/GenBank/DDBJ databases">
        <title>Transcriptome Assembly of Anthurium amnicola.</title>
        <authorList>
            <person name="Suzuki J."/>
        </authorList>
    </citation>
    <scope>NUCLEOTIDE SEQUENCE</scope>
</reference>
<feature type="compositionally biased region" description="Polar residues" evidence="3">
    <location>
        <begin position="622"/>
        <end position="638"/>
    </location>
</feature>
<dbReference type="PROSITE" id="PS51774">
    <property type="entry name" value="NAB"/>
    <property type="match status" value="1"/>
</dbReference>
<dbReference type="Pfam" id="PF24918">
    <property type="entry name" value="NET2A_C"/>
    <property type="match status" value="1"/>
</dbReference>
<dbReference type="PANTHER" id="PTHR31631:SF0">
    <property type="entry name" value="PROTEIN NETWORKED 2D"/>
    <property type="match status" value="1"/>
</dbReference>
<dbReference type="InterPro" id="IPR056889">
    <property type="entry name" value="NET2A-D/KIP1-like_C"/>
</dbReference>
<feature type="compositionally biased region" description="Basic and acidic residues" evidence="3">
    <location>
        <begin position="610"/>
        <end position="621"/>
    </location>
</feature>
<protein>
    <recommendedName>
        <fullName evidence="4">NAB domain-containing protein</fullName>
    </recommendedName>
</protein>
<feature type="coiled-coil region" evidence="2">
    <location>
        <begin position="663"/>
        <end position="718"/>
    </location>
</feature>
<name>A0A1D1YNM2_9ARAE</name>
<dbReference type="Pfam" id="PF07765">
    <property type="entry name" value="KIP1"/>
    <property type="match status" value="1"/>
</dbReference>